<dbReference type="Gene3D" id="2.40.50.100">
    <property type="match status" value="1"/>
</dbReference>
<sequence>MLTLERKRDRPFDAAELALCETIGQLLGPVFALQQREQRSTWRRASDGVRQGAAALFGPRHPGLKLASLLLLATVLVFSFASWPYRVSSKVVIEGSVQRAMVAPFQGFVGESFVRAGDAVRAGQPLARLEDRELKLERVKWLSEAEQMQRRYRQAAASQERAAMTVAAAQEQQAQAQLALVEERLARATLKAPFEGIVVSGDLSQLLGSPVEQGKVLFEVAPLDAYRVVLHVDERDIAELAIGQRGQIALAGMPYERLPFTVRQITPISTAQEGRNYFRVEARLDQATTRLRPGMEGVGKVEVGDRKLIWIWTHSLVEWLHGQLALAGLSGERQ</sequence>
<feature type="coiled-coil region" evidence="3">
    <location>
        <begin position="142"/>
        <end position="191"/>
    </location>
</feature>
<reference evidence="6 7" key="1">
    <citation type="submission" date="2020-05" db="EMBL/GenBank/DDBJ databases">
        <authorList>
            <person name="Khan S.A."/>
            <person name="Jeon C.O."/>
            <person name="Chun B.H."/>
        </authorList>
    </citation>
    <scope>NUCLEOTIDE SEQUENCE [LARGE SCALE GENOMIC DNA]</scope>
    <source>
        <strain evidence="6 7">B156</strain>
    </source>
</reference>
<dbReference type="AlphaFoldDB" id="A0A849K3Z0"/>
<dbReference type="InterPro" id="IPR050465">
    <property type="entry name" value="UPF0194_transport"/>
</dbReference>
<dbReference type="RefSeq" id="WP_171558085.1">
    <property type="nucleotide sequence ID" value="NZ_JABFCS010000001.1"/>
</dbReference>
<evidence type="ECO:0000259" key="4">
    <source>
        <dbReference type="Pfam" id="PF25954"/>
    </source>
</evidence>
<comment type="caution">
    <text evidence="6">The sequence shown here is derived from an EMBL/GenBank/DDBJ whole genome shotgun (WGS) entry which is preliminary data.</text>
</comment>
<accession>A0A849K3Z0</accession>
<protein>
    <submittedName>
        <fullName evidence="6">HlyD family efflux transporter periplasmic adaptor subunit</fullName>
    </submittedName>
</protein>
<dbReference type="Gene3D" id="2.40.30.170">
    <property type="match status" value="1"/>
</dbReference>
<evidence type="ECO:0000259" key="5">
    <source>
        <dbReference type="Pfam" id="PF25973"/>
    </source>
</evidence>
<gene>
    <name evidence="6" type="ORF">HK415_08350</name>
</gene>
<feature type="domain" description="CzcB-like barrel-sandwich hybrid" evidence="5">
    <location>
        <begin position="101"/>
        <end position="221"/>
    </location>
</feature>
<organism evidence="6 7">
    <name type="scientific">Ramlibacter montanisoli</name>
    <dbReference type="NCBI Taxonomy" id="2732512"/>
    <lineage>
        <taxon>Bacteria</taxon>
        <taxon>Pseudomonadati</taxon>
        <taxon>Pseudomonadota</taxon>
        <taxon>Betaproteobacteria</taxon>
        <taxon>Burkholderiales</taxon>
        <taxon>Comamonadaceae</taxon>
        <taxon>Ramlibacter</taxon>
    </lineage>
</organism>
<evidence type="ECO:0000313" key="6">
    <source>
        <dbReference type="EMBL" id="NNU43168.1"/>
    </source>
</evidence>
<evidence type="ECO:0000256" key="3">
    <source>
        <dbReference type="SAM" id="Coils"/>
    </source>
</evidence>
<keyword evidence="7" id="KW-1185">Reference proteome</keyword>
<dbReference type="Pfam" id="PF25973">
    <property type="entry name" value="BSH_CzcB"/>
    <property type="match status" value="1"/>
</dbReference>
<evidence type="ECO:0000256" key="2">
    <source>
        <dbReference type="ARBA" id="ARBA00023054"/>
    </source>
</evidence>
<reference evidence="6 7" key="2">
    <citation type="submission" date="2020-06" db="EMBL/GenBank/DDBJ databases">
        <title>Ramlibacter rhizophilus sp. nov., isolated from rhizosphere soil of national flower Mugunghwa from South Korea.</title>
        <authorList>
            <person name="Zheng-Fei Y."/>
            <person name="Huan T."/>
        </authorList>
    </citation>
    <scope>NUCLEOTIDE SEQUENCE [LARGE SCALE GENOMIC DNA]</scope>
    <source>
        <strain evidence="6 7">B156</strain>
    </source>
</reference>
<comment type="subcellular location">
    <subcellularLocation>
        <location evidence="1">Cell envelope</location>
    </subcellularLocation>
</comment>
<dbReference type="EMBL" id="JABFCS010000001">
    <property type="protein sequence ID" value="NNU43168.1"/>
    <property type="molecule type" value="Genomic_DNA"/>
</dbReference>
<dbReference type="GO" id="GO:0030313">
    <property type="term" value="C:cell envelope"/>
    <property type="evidence" value="ECO:0007669"/>
    <property type="project" value="UniProtKB-SubCell"/>
</dbReference>
<feature type="domain" description="CusB-like beta-barrel" evidence="4">
    <location>
        <begin position="229"/>
        <end position="295"/>
    </location>
</feature>
<name>A0A849K3Z0_9BURK</name>
<proteinExistence type="predicted"/>
<dbReference type="InterPro" id="IPR058792">
    <property type="entry name" value="Beta-barrel_RND_2"/>
</dbReference>
<keyword evidence="2 3" id="KW-0175">Coiled coil</keyword>
<dbReference type="Pfam" id="PF25954">
    <property type="entry name" value="Beta-barrel_RND_2"/>
    <property type="match status" value="1"/>
</dbReference>
<dbReference type="SUPFAM" id="SSF111369">
    <property type="entry name" value="HlyD-like secretion proteins"/>
    <property type="match status" value="1"/>
</dbReference>
<evidence type="ECO:0000256" key="1">
    <source>
        <dbReference type="ARBA" id="ARBA00004196"/>
    </source>
</evidence>
<dbReference type="InterPro" id="IPR058647">
    <property type="entry name" value="BSH_CzcB-like"/>
</dbReference>
<dbReference type="PANTHER" id="PTHR32347">
    <property type="entry name" value="EFFLUX SYSTEM COMPONENT YKNX-RELATED"/>
    <property type="match status" value="1"/>
</dbReference>
<evidence type="ECO:0000313" key="7">
    <source>
        <dbReference type="Proteomes" id="UP000552954"/>
    </source>
</evidence>
<dbReference type="PANTHER" id="PTHR32347:SF23">
    <property type="entry name" value="BLL5650 PROTEIN"/>
    <property type="match status" value="1"/>
</dbReference>
<dbReference type="Proteomes" id="UP000552954">
    <property type="component" value="Unassembled WGS sequence"/>
</dbReference>